<evidence type="ECO:0000313" key="5">
    <source>
        <dbReference type="EMBL" id="KMY51636.1"/>
    </source>
</evidence>
<gene>
    <name evidence="5" type="ORF">AC625_20640</name>
</gene>
<dbReference type="InterPro" id="IPR050624">
    <property type="entry name" value="HTH-type_Tx_Regulator"/>
</dbReference>
<dbReference type="Pfam" id="PF00440">
    <property type="entry name" value="TetR_N"/>
    <property type="match status" value="1"/>
</dbReference>
<protein>
    <submittedName>
        <fullName evidence="5">TetR family transcriptional regulator</fullName>
    </submittedName>
</protein>
<dbReference type="RefSeq" id="WP_049682986.1">
    <property type="nucleotide sequence ID" value="NZ_LFZW01000001.1"/>
</dbReference>
<keyword evidence="6" id="KW-1185">Reference proteome</keyword>
<evidence type="ECO:0000256" key="2">
    <source>
        <dbReference type="ARBA" id="ARBA00023125"/>
    </source>
</evidence>
<dbReference type="SUPFAM" id="SSF46689">
    <property type="entry name" value="Homeodomain-like"/>
    <property type="match status" value="1"/>
</dbReference>
<dbReference type="Gene3D" id="1.10.357.10">
    <property type="entry name" value="Tetracycline Repressor, domain 2"/>
    <property type="match status" value="1"/>
</dbReference>
<dbReference type="Gene3D" id="1.10.10.60">
    <property type="entry name" value="Homeodomain-like"/>
    <property type="match status" value="1"/>
</dbReference>
<dbReference type="PANTHER" id="PTHR43479">
    <property type="entry name" value="ACREF/ENVCD OPERON REPRESSOR-RELATED"/>
    <property type="match status" value="1"/>
</dbReference>
<dbReference type="OrthoDB" id="9812484at2"/>
<dbReference type="PATRIC" id="fig|1679170.3.peg.4660"/>
<accession>A0A0K9GYG2</accession>
<dbReference type="PROSITE" id="PS50977">
    <property type="entry name" value="HTH_TETR_2"/>
    <property type="match status" value="1"/>
</dbReference>
<dbReference type="STRING" id="1679170.AC625_20640"/>
<keyword evidence="1" id="KW-0678">Repressor</keyword>
<keyword evidence="2 3" id="KW-0238">DNA-binding</keyword>
<dbReference type="InterPro" id="IPR001647">
    <property type="entry name" value="HTH_TetR"/>
</dbReference>
<dbReference type="Proteomes" id="UP000037146">
    <property type="component" value="Unassembled WGS sequence"/>
</dbReference>
<dbReference type="PRINTS" id="PR00455">
    <property type="entry name" value="HTHTETR"/>
</dbReference>
<sequence length="206" mass="23242">MGQRGREKGASGEESRALLLKIAADEFAQKGYYETKVSTIVKRANLTQPTFYLYFQSKEAIFQELVDAFRQNLFAYTKKSSLEPGIDSHSVPEALTKHLAAIFTYFVENPNLARIGFLIAQEAEELKKQLAAQMTDNLVSGQQNKYYRSNIDMSIVAESLVGIIERLTVTQLLQGKKQPEEIANEIVPLFLYGMLFHEDGGENHKD</sequence>
<name>A0A0K9GYG2_9BACI</name>
<comment type="caution">
    <text evidence="5">The sequence shown here is derived from an EMBL/GenBank/DDBJ whole genome shotgun (WGS) entry which is preliminary data.</text>
</comment>
<evidence type="ECO:0000256" key="1">
    <source>
        <dbReference type="ARBA" id="ARBA00022491"/>
    </source>
</evidence>
<evidence type="ECO:0000256" key="3">
    <source>
        <dbReference type="PROSITE-ProRule" id="PRU00335"/>
    </source>
</evidence>
<feature type="DNA-binding region" description="H-T-H motif" evidence="3">
    <location>
        <begin position="36"/>
        <end position="55"/>
    </location>
</feature>
<proteinExistence type="predicted"/>
<feature type="domain" description="HTH tetR-type" evidence="4">
    <location>
        <begin position="13"/>
        <end position="73"/>
    </location>
</feature>
<dbReference type="AlphaFoldDB" id="A0A0K9GYG2"/>
<dbReference type="InterPro" id="IPR009057">
    <property type="entry name" value="Homeodomain-like_sf"/>
</dbReference>
<dbReference type="PANTHER" id="PTHR43479:SF8">
    <property type="entry name" value="TRANSCRIPTIONAL REGULATOR, TETR FAMILY"/>
    <property type="match status" value="1"/>
</dbReference>
<dbReference type="EMBL" id="LFZW01000001">
    <property type="protein sequence ID" value="KMY51636.1"/>
    <property type="molecule type" value="Genomic_DNA"/>
</dbReference>
<evidence type="ECO:0000313" key="6">
    <source>
        <dbReference type="Proteomes" id="UP000037146"/>
    </source>
</evidence>
<dbReference type="InterPro" id="IPR036271">
    <property type="entry name" value="Tet_transcr_reg_TetR-rel_C_sf"/>
</dbReference>
<organism evidence="5 6">
    <name type="scientific">Peribacillus loiseleuriae</name>
    <dbReference type="NCBI Taxonomy" id="1679170"/>
    <lineage>
        <taxon>Bacteria</taxon>
        <taxon>Bacillati</taxon>
        <taxon>Bacillota</taxon>
        <taxon>Bacilli</taxon>
        <taxon>Bacillales</taxon>
        <taxon>Bacillaceae</taxon>
        <taxon>Peribacillus</taxon>
    </lineage>
</organism>
<reference evidence="6" key="1">
    <citation type="submission" date="2015-07" db="EMBL/GenBank/DDBJ databases">
        <title>Genome sequencing project for genomic taxonomy and phylogenomics of Bacillus-like bacteria.</title>
        <authorList>
            <person name="Liu B."/>
            <person name="Wang J."/>
            <person name="Zhu Y."/>
            <person name="Liu G."/>
            <person name="Chen Q."/>
            <person name="Chen Z."/>
            <person name="Lan J."/>
            <person name="Che J."/>
            <person name="Ge C."/>
            <person name="Shi H."/>
            <person name="Pan Z."/>
            <person name="Liu X."/>
        </authorList>
    </citation>
    <scope>NUCLEOTIDE SEQUENCE [LARGE SCALE GENOMIC DNA]</scope>
    <source>
        <strain evidence="6">FJAT-27997</strain>
    </source>
</reference>
<dbReference type="SUPFAM" id="SSF48498">
    <property type="entry name" value="Tetracyclin repressor-like, C-terminal domain"/>
    <property type="match status" value="1"/>
</dbReference>
<dbReference type="GO" id="GO:0003677">
    <property type="term" value="F:DNA binding"/>
    <property type="evidence" value="ECO:0007669"/>
    <property type="project" value="UniProtKB-UniRule"/>
</dbReference>
<evidence type="ECO:0000259" key="4">
    <source>
        <dbReference type="PROSITE" id="PS50977"/>
    </source>
</evidence>